<evidence type="ECO:0000313" key="2">
    <source>
        <dbReference type="EMBL" id="ELZ29897.1"/>
    </source>
</evidence>
<dbReference type="Proteomes" id="UP000011513">
    <property type="component" value="Unassembled WGS sequence"/>
</dbReference>
<evidence type="ECO:0000256" key="1">
    <source>
        <dbReference type="SAM" id="MobiDB-lite"/>
    </source>
</evidence>
<name>M0D5D6_HALPD</name>
<feature type="compositionally biased region" description="Basic and acidic residues" evidence="1">
    <location>
        <begin position="1"/>
        <end position="13"/>
    </location>
</feature>
<keyword evidence="3" id="KW-1185">Reference proteome</keyword>
<organism evidence="2 3">
    <name type="scientific">Halogeometricum pallidum JCM 14848</name>
    <dbReference type="NCBI Taxonomy" id="1227487"/>
    <lineage>
        <taxon>Archaea</taxon>
        <taxon>Methanobacteriati</taxon>
        <taxon>Methanobacteriota</taxon>
        <taxon>Stenosarchaea group</taxon>
        <taxon>Halobacteria</taxon>
        <taxon>Halobacteriales</taxon>
        <taxon>Haloferacaceae</taxon>
        <taxon>Halogeometricum</taxon>
    </lineage>
</organism>
<dbReference type="EMBL" id="AOIV01000027">
    <property type="protein sequence ID" value="ELZ29897.1"/>
    <property type="molecule type" value="Genomic_DNA"/>
</dbReference>
<proteinExistence type="predicted"/>
<dbReference type="AlphaFoldDB" id="M0D5D6"/>
<sequence>MSVERRPSEESSPKSESVATPQVSVCESRPGRSVFLESGNADGWIATDLSVSVSEER</sequence>
<dbReference type="InParanoid" id="M0D5D6"/>
<dbReference type="eggNOG" id="arCOG06242">
    <property type="taxonomic scope" value="Archaea"/>
</dbReference>
<accession>M0D5D6</accession>
<gene>
    <name evidence="2" type="ORF">C474_12711</name>
</gene>
<reference evidence="2 3" key="1">
    <citation type="journal article" date="2014" name="PLoS Genet.">
        <title>Phylogenetically driven sequencing of extremely halophilic archaea reveals strategies for static and dynamic osmo-response.</title>
        <authorList>
            <person name="Becker E.A."/>
            <person name="Seitzer P.M."/>
            <person name="Tritt A."/>
            <person name="Larsen D."/>
            <person name="Krusor M."/>
            <person name="Yao A.I."/>
            <person name="Wu D."/>
            <person name="Madern D."/>
            <person name="Eisen J.A."/>
            <person name="Darling A.E."/>
            <person name="Facciotti M.T."/>
        </authorList>
    </citation>
    <scope>NUCLEOTIDE SEQUENCE [LARGE SCALE GENOMIC DNA]</scope>
    <source>
        <strain evidence="2 3">JCM 14848</strain>
    </source>
</reference>
<feature type="region of interest" description="Disordered" evidence="1">
    <location>
        <begin position="1"/>
        <end position="26"/>
    </location>
</feature>
<comment type="caution">
    <text evidence="2">The sequence shown here is derived from an EMBL/GenBank/DDBJ whole genome shotgun (WGS) entry which is preliminary data.</text>
</comment>
<dbReference type="RefSeq" id="WP_008387286.1">
    <property type="nucleotide sequence ID" value="NZ_AOIV01000027.1"/>
</dbReference>
<evidence type="ECO:0000313" key="3">
    <source>
        <dbReference type="Proteomes" id="UP000011513"/>
    </source>
</evidence>
<protein>
    <submittedName>
        <fullName evidence="2">Uncharacterized protein</fullName>
    </submittedName>
</protein>
<dbReference type="OrthoDB" id="204433at2157"/>